<evidence type="ECO:0000259" key="2">
    <source>
        <dbReference type="SMART" id="SM00225"/>
    </source>
</evidence>
<gene>
    <name evidence="3" type="ORF">BU61_5095</name>
</gene>
<dbReference type="Proteomes" id="UP001165941">
    <property type="component" value="Unassembled WGS sequence"/>
</dbReference>
<dbReference type="InterPro" id="IPR011333">
    <property type="entry name" value="SKP1/BTB/POZ_sf"/>
</dbReference>
<comment type="similarity">
    <text evidence="1">Belongs to the BACURD family.</text>
</comment>
<dbReference type="PANTHER" id="PTHR11145">
    <property type="entry name" value="BTB/POZ DOMAIN-CONTAINING ADAPTER FOR CUL3-MEDIATED RHOA DEGRADATION PROTEIN FAMILY MEMBER"/>
    <property type="match status" value="1"/>
</dbReference>
<feature type="domain" description="BTB" evidence="2">
    <location>
        <begin position="44"/>
        <end position="141"/>
    </location>
</feature>
<sequence length="277" mass="31316">MKRLQSSFLFPVAFAFQQRNFEKPHSGPADQGQDWRLEKTLRSSRTRLVPTHKARFRTVPASLVSSWDLFPYLMNASAISPSWILIDRCGKHFGTILNYLRDGAVPLPESRREIEELLAEAKYYLVQGLVEECQAALQQNKDTYEPFCKVPVITSSKEEQKLIATSNKPAVKLLYNRSNNKYSYTRLIQTGPYTRVYPTACIFSSVINDLTPPCHLPLDAVSHHTGPIHLTHQEQCCLQGLDLGLLVVSYYFLVICPPLTHRLGQPSTLTGPSQHSS</sequence>
<dbReference type="InterPro" id="IPR045068">
    <property type="entry name" value="BACURD1-3"/>
</dbReference>
<dbReference type="EMBL" id="PGGH01002227">
    <property type="protein sequence ID" value="NIG57806.1"/>
    <property type="molecule type" value="Genomic_DNA"/>
</dbReference>
<keyword evidence="4" id="KW-1185">Reference proteome</keyword>
<evidence type="ECO:0000313" key="3">
    <source>
        <dbReference type="EMBL" id="NIG57806.1"/>
    </source>
</evidence>
<evidence type="ECO:0000313" key="4">
    <source>
        <dbReference type="Proteomes" id="UP001165941"/>
    </source>
</evidence>
<comment type="caution">
    <text evidence="3">The sequence shown here is derived from an EMBL/GenBank/DDBJ whole genome shotgun (WGS) entry which is preliminary data.</text>
</comment>
<dbReference type="SMART" id="SM00225">
    <property type="entry name" value="BTB"/>
    <property type="match status" value="1"/>
</dbReference>
<organism evidence="3 4">
    <name type="scientific">Pontoporia blainvillei</name>
    <name type="common">Franciscana</name>
    <name type="synonym">Delphinus blainvillei</name>
    <dbReference type="NCBI Taxonomy" id="48723"/>
    <lineage>
        <taxon>Eukaryota</taxon>
        <taxon>Metazoa</taxon>
        <taxon>Chordata</taxon>
        <taxon>Craniata</taxon>
        <taxon>Vertebrata</taxon>
        <taxon>Euteleostomi</taxon>
        <taxon>Mammalia</taxon>
        <taxon>Eutheria</taxon>
        <taxon>Laurasiatheria</taxon>
        <taxon>Artiodactyla</taxon>
        <taxon>Whippomorpha</taxon>
        <taxon>Cetacea</taxon>
        <taxon>Odontoceti</taxon>
        <taxon>Pontoporiidae</taxon>
        <taxon>Pontoporia</taxon>
    </lineage>
</organism>
<protein>
    <submittedName>
        <fullName evidence="3">BTB/POZ domain-containing adapter for CUL3-mediated RhoA degradation protein 3</fullName>
    </submittedName>
</protein>
<proteinExistence type="inferred from homology"/>
<dbReference type="Gene3D" id="3.30.710.10">
    <property type="entry name" value="Potassium Channel Kv1.1, Chain A"/>
    <property type="match status" value="1"/>
</dbReference>
<reference evidence="3" key="1">
    <citation type="submission" date="2018-05" db="EMBL/GenBank/DDBJ databases">
        <authorList>
            <person name="Pedro S.L.S."/>
            <person name="Freitas R.C."/>
            <person name="Barreto A.S."/>
            <person name="Lima A.O.S."/>
        </authorList>
    </citation>
    <scope>NUCLEOTIDE SEQUENCE</scope>
    <source>
        <strain evidence="3">BP203</strain>
        <tissue evidence="3">Muscle</tissue>
    </source>
</reference>
<dbReference type="PANTHER" id="PTHR11145:SF14">
    <property type="entry name" value="BTB_POZ DOMAIN-CONTAINING ADAPTER FOR CUL3-MEDIATED RHOA DEGRADATION PROTEIN 3"/>
    <property type="match status" value="1"/>
</dbReference>
<dbReference type="SUPFAM" id="SSF54695">
    <property type="entry name" value="POZ domain"/>
    <property type="match status" value="1"/>
</dbReference>
<dbReference type="Pfam" id="PF02214">
    <property type="entry name" value="BTB_2"/>
    <property type="match status" value="1"/>
</dbReference>
<accession>A0ABX0S3G6</accession>
<name>A0ABX0S3G6_PONBL</name>
<dbReference type="InterPro" id="IPR003131">
    <property type="entry name" value="T1-type_BTB"/>
</dbReference>
<dbReference type="InterPro" id="IPR000210">
    <property type="entry name" value="BTB/POZ_dom"/>
</dbReference>
<evidence type="ECO:0000256" key="1">
    <source>
        <dbReference type="ARBA" id="ARBA00025759"/>
    </source>
</evidence>